<dbReference type="EMBL" id="CP042912">
    <property type="protein sequence ID" value="QEG21454.1"/>
    <property type="molecule type" value="Genomic_DNA"/>
</dbReference>
<sequence>MFERKSLKLPITLGVTMIVVTVALLIGWVLLNIFWAFSSNEPGVYWVLLSVGSVLFVGVLVGVAIYLTVSIKAVNLTQRQSNFIDSVTHELKSPIASLKLYLQTLNMREVSKEERKKFLEFMMDDVERLDALINHVLDAGYTGQSNQAPVMEPIDLENLLKQCVRLVSARYRIPEDAITLETDPCEIRGERIDLVMIFRNLIDNAVKYAGSPPVVRIKLLVTNNFAVVRIADNGPGIPQDLRSRVFARFVRIGDELQREKPGTGLGLHIVKTLLKRARGKIKISDNSQEDSGTVFEVKLPGAYRPASKHSQTKKSQTATA</sequence>
<dbReference type="InterPro" id="IPR003661">
    <property type="entry name" value="HisK_dim/P_dom"/>
</dbReference>
<dbReference type="Pfam" id="PF02518">
    <property type="entry name" value="HATPase_c"/>
    <property type="match status" value="1"/>
</dbReference>
<dbReference type="InterPro" id="IPR005467">
    <property type="entry name" value="His_kinase_dom"/>
</dbReference>
<dbReference type="PANTHER" id="PTHR45453">
    <property type="entry name" value="PHOSPHATE REGULON SENSOR PROTEIN PHOR"/>
    <property type="match status" value="1"/>
</dbReference>
<keyword evidence="3" id="KW-0597">Phosphoprotein</keyword>
<dbReference type="GO" id="GO:0005886">
    <property type="term" value="C:plasma membrane"/>
    <property type="evidence" value="ECO:0007669"/>
    <property type="project" value="TreeGrafter"/>
</dbReference>
<dbReference type="GO" id="GO:0004721">
    <property type="term" value="F:phosphoprotein phosphatase activity"/>
    <property type="evidence" value="ECO:0007669"/>
    <property type="project" value="TreeGrafter"/>
</dbReference>
<keyword evidence="10" id="KW-1185">Reference proteome</keyword>
<evidence type="ECO:0000256" key="3">
    <source>
        <dbReference type="ARBA" id="ARBA00022553"/>
    </source>
</evidence>
<proteinExistence type="predicted"/>
<evidence type="ECO:0000256" key="5">
    <source>
        <dbReference type="ARBA" id="ARBA00022777"/>
    </source>
</evidence>
<evidence type="ECO:0000259" key="8">
    <source>
        <dbReference type="PROSITE" id="PS50109"/>
    </source>
</evidence>
<dbReference type="Gene3D" id="1.10.287.130">
    <property type="match status" value="1"/>
</dbReference>
<accession>A0A5B9P5B1</accession>
<evidence type="ECO:0000256" key="6">
    <source>
        <dbReference type="ARBA" id="ARBA00023012"/>
    </source>
</evidence>
<comment type="catalytic activity">
    <reaction evidence="1">
        <text>ATP + protein L-histidine = ADP + protein N-phospho-L-histidine.</text>
        <dbReference type="EC" id="2.7.13.3"/>
    </reaction>
</comment>
<keyword evidence="6" id="KW-0902">Two-component regulatory system</keyword>
<evidence type="ECO:0000313" key="9">
    <source>
        <dbReference type="EMBL" id="QEG21454.1"/>
    </source>
</evidence>
<dbReference type="InterPro" id="IPR003594">
    <property type="entry name" value="HATPase_dom"/>
</dbReference>
<dbReference type="SMART" id="SM00388">
    <property type="entry name" value="HisKA"/>
    <property type="match status" value="1"/>
</dbReference>
<organism evidence="9 10">
    <name type="scientific">Mariniblastus fucicola</name>
    <dbReference type="NCBI Taxonomy" id="980251"/>
    <lineage>
        <taxon>Bacteria</taxon>
        <taxon>Pseudomonadati</taxon>
        <taxon>Planctomycetota</taxon>
        <taxon>Planctomycetia</taxon>
        <taxon>Pirellulales</taxon>
        <taxon>Pirellulaceae</taxon>
        <taxon>Mariniblastus</taxon>
    </lineage>
</organism>
<protein>
    <recommendedName>
        <fullName evidence="2">histidine kinase</fullName>
        <ecNumber evidence="2">2.7.13.3</ecNumber>
    </recommendedName>
</protein>
<dbReference type="KEGG" id="mff:MFFC18_13100"/>
<reference evidence="9 10" key="1">
    <citation type="submission" date="2019-08" db="EMBL/GenBank/DDBJ databases">
        <title>Deep-cultivation of Planctomycetes and their phenomic and genomic characterization uncovers novel biology.</title>
        <authorList>
            <person name="Wiegand S."/>
            <person name="Jogler M."/>
            <person name="Boedeker C."/>
            <person name="Pinto D."/>
            <person name="Vollmers J."/>
            <person name="Rivas-Marin E."/>
            <person name="Kohn T."/>
            <person name="Peeters S.H."/>
            <person name="Heuer A."/>
            <person name="Rast P."/>
            <person name="Oberbeckmann S."/>
            <person name="Bunk B."/>
            <person name="Jeske O."/>
            <person name="Meyerdierks A."/>
            <person name="Storesund J.E."/>
            <person name="Kallscheuer N."/>
            <person name="Luecker S."/>
            <person name="Lage O.M."/>
            <person name="Pohl T."/>
            <person name="Merkel B.J."/>
            <person name="Hornburger P."/>
            <person name="Mueller R.-W."/>
            <person name="Bruemmer F."/>
            <person name="Labrenz M."/>
            <person name="Spormann A.M."/>
            <person name="Op den Camp H."/>
            <person name="Overmann J."/>
            <person name="Amann R."/>
            <person name="Jetten M.S.M."/>
            <person name="Mascher T."/>
            <person name="Medema M.H."/>
            <person name="Devos D.P."/>
            <person name="Kaster A.-K."/>
            <person name="Ovreas L."/>
            <person name="Rohde M."/>
            <person name="Galperin M.Y."/>
            <person name="Jogler C."/>
        </authorList>
    </citation>
    <scope>NUCLEOTIDE SEQUENCE [LARGE SCALE GENOMIC DNA]</scope>
    <source>
        <strain evidence="9 10">FC18</strain>
    </source>
</reference>
<dbReference type="InterPro" id="IPR036097">
    <property type="entry name" value="HisK_dim/P_sf"/>
</dbReference>
<dbReference type="SUPFAM" id="SSF47384">
    <property type="entry name" value="Homodimeric domain of signal transducing histidine kinase"/>
    <property type="match status" value="1"/>
</dbReference>
<keyword evidence="5" id="KW-0418">Kinase</keyword>
<dbReference type="SUPFAM" id="SSF55874">
    <property type="entry name" value="ATPase domain of HSP90 chaperone/DNA topoisomerase II/histidine kinase"/>
    <property type="match status" value="1"/>
</dbReference>
<evidence type="ECO:0000256" key="4">
    <source>
        <dbReference type="ARBA" id="ARBA00022679"/>
    </source>
</evidence>
<dbReference type="PROSITE" id="PS50109">
    <property type="entry name" value="HIS_KIN"/>
    <property type="match status" value="1"/>
</dbReference>
<dbReference type="Pfam" id="PF00512">
    <property type="entry name" value="HisKA"/>
    <property type="match status" value="1"/>
</dbReference>
<dbReference type="PANTHER" id="PTHR45453:SF1">
    <property type="entry name" value="PHOSPHATE REGULON SENSOR PROTEIN PHOR"/>
    <property type="match status" value="1"/>
</dbReference>
<feature type="transmembrane region" description="Helical" evidence="7">
    <location>
        <begin position="12"/>
        <end position="37"/>
    </location>
</feature>
<keyword evidence="4 9" id="KW-0808">Transferase</keyword>
<name>A0A5B9P5B1_9BACT</name>
<keyword evidence="7" id="KW-0812">Transmembrane</keyword>
<evidence type="ECO:0000256" key="7">
    <source>
        <dbReference type="SAM" id="Phobius"/>
    </source>
</evidence>
<dbReference type="Gene3D" id="3.30.565.10">
    <property type="entry name" value="Histidine kinase-like ATPase, C-terminal domain"/>
    <property type="match status" value="1"/>
</dbReference>
<keyword evidence="7" id="KW-0472">Membrane</keyword>
<dbReference type="InterPro" id="IPR050351">
    <property type="entry name" value="BphY/WalK/GraS-like"/>
</dbReference>
<dbReference type="CDD" id="cd00075">
    <property type="entry name" value="HATPase"/>
    <property type="match status" value="1"/>
</dbReference>
<dbReference type="EC" id="2.7.13.3" evidence="2"/>
<keyword evidence="7" id="KW-1133">Transmembrane helix</keyword>
<dbReference type="RefSeq" id="WP_238381251.1">
    <property type="nucleotide sequence ID" value="NZ_CP042912.1"/>
</dbReference>
<feature type="transmembrane region" description="Helical" evidence="7">
    <location>
        <begin position="43"/>
        <end position="69"/>
    </location>
</feature>
<dbReference type="PRINTS" id="PR00344">
    <property type="entry name" value="BCTRLSENSOR"/>
</dbReference>
<dbReference type="InterPro" id="IPR004358">
    <property type="entry name" value="Sig_transdc_His_kin-like_C"/>
</dbReference>
<dbReference type="CDD" id="cd00082">
    <property type="entry name" value="HisKA"/>
    <property type="match status" value="1"/>
</dbReference>
<dbReference type="GO" id="GO:0000155">
    <property type="term" value="F:phosphorelay sensor kinase activity"/>
    <property type="evidence" value="ECO:0007669"/>
    <property type="project" value="InterPro"/>
</dbReference>
<dbReference type="InterPro" id="IPR036890">
    <property type="entry name" value="HATPase_C_sf"/>
</dbReference>
<dbReference type="SMART" id="SM00387">
    <property type="entry name" value="HATPase_c"/>
    <property type="match status" value="1"/>
</dbReference>
<evidence type="ECO:0000256" key="1">
    <source>
        <dbReference type="ARBA" id="ARBA00000085"/>
    </source>
</evidence>
<evidence type="ECO:0000313" key="10">
    <source>
        <dbReference type="Proteomes" id="UP000322214"/>
    </source>
</evidence>
<gene>
    <name evidence="9" type="primary">phoR_1</name>
    <name evidence="9" type="ORF">MFFC18_13100</name>
</gene>
<feature type="domain" description="Histidine kinase" evidence="8">
    <location>
        <begin position="86"/>
        <end position="303"/>
    </location>
</feature>
<dbReference type="GO" id="GO:0016036">
    <property type="term" value="P:cellular response to phosphate starvation"/>
    <property type="evidence" value="ECO:0007669"/>
    <property type="project" value="TreeGrafter"/>
</dbReference>
<dbReference type="STRING" id="980251.GCA_001642875_01565"/>
<dbReference type="Proteomes" id="UP000322214">
    <property type="component" value="Chromosome"/>
</dbReference>
<evidence type="ECO:0000256" key="2">
    <source>
        <dbReference type="ARBA" id="ARBA00012438"/>
    </source>
</evidence>
<dbReference type="AlphaFoldDB" id="A0A5B9P5B1"/>